<dbReference type="InterPro" id="IPR027021">
    <property type="entry name" value="C-di-GMP_BP_PA4608"/>
</dbReference>
<keyword evidence="1" id="KW-0547">Nucleotide-binding</keyword>
<comment type="caution">
    <text evidence="3">The sequence shown here is derived from an EMBL/GenBank/DDBJ whole genome shotgun (WGS) entry which is preliminary data.</text>
</comment>
<evidence type="ECO:0000256" key="1">
    <source>
        <dbReference type="PIRNR" id="PIRNR028141"/>
    </source>
</evidence>
<dbReference type="Pfam" id="PF07238">
    <property type="entry name" value="PilZ"/>
    <property type="match status" value="1"/>
</dbReference>
<keyword evidence="1" id="KW-0973">c-di-GMP</keyword>
<dbReference type="AlphaFoldDB" id="A0A1J4QJP0"/>
<evidence type="ECO:0000313" key="3">
    <source>
        <dbReference type="EMBL" id="OIN13491.1"/>
    </source>
</evidence>
<dbReference type="PIRSF" id="PIRSF028141">
    <property type="entry name" value="C-di-GMP_BP_PA4608"/>
    <property type="match status" value="1"/>
</dbReference>
<feature type="domain" description="PilZ" evidence="2">
    <location>
        <begin position="3"/>
        <end position="101"/>
    </location>
</feature>
<gene>
    <name evidence="3" type="ORF">BFR47_10040</name>
</gene>
<sequence>MAERRLFARIGFEAGAWLIDASGHHYPTRVHDLSLHGALTTVNDNWPGQDGDEYELQLSLDGHGQRIIMKARQRYHRDGYIGLECLQLDIDSAGHLRRLIELNLADESLLQRQLAQLVTED</sequence>
<dbReference type="EMBL" id="MDKE01000006">
    <property type="protein sequence ID" value="OIN13491.1"/>
    <property type="molecule type" value="Genomic_DNA"/>
</dbReference>
<organism evidence="3 4">
    <name type="scientific">Oceanisphaera psychrotolerans</name>
    <dbReference type="NCBI Taxonomy" id="1414654"/>
    <lineage>
        <taxon>Bacteria</taxon>
        <taxon>Pseudomonadati</taxon>
        <taxon>Pseudomonadota</taxon>
        <taxon>Gammaproteobacteria</taxon>
        <taxon>Aeromonadales</taxon>
        <taxon>Aeromonadaceae</taxon>
        <taxon>Oceanisphaera</taxon>
    </lineage>
</organism>
<dbReference type="GO" id="GO:0035438">
    <property type="term" value="F:cyclic-di-GMP binding"/>
    <property type="evidence" value="ECO:0007669"/>
    <property type="project" value="InterPro"/>
</dbReference>
<protein>
    <recommendedName>
        <fullName evidence="1">Cyclic diguanosine monophosphate-binding protein</fullName>
        <shortName evidence="1">c-di-GMP-binding protein</shortName>
    </recommendedName>
    <alternativeName>
        <fullName evidence="1">Pilz domain-containing protein</fullName>
    </alternativeName>
</protein>
<proteinExistence type="predicted"/>
<dbReference type="SUPFAM" id="SSF141371">
    <property type="entry name" value="PilZ domain-like"/>
    <property type="match status" value="1"/>
</dbReference>
<name>A0A1J4QJP0_9GAMM</name>
<dbReference type="Gene3D" id="2.40.10.220">
    <property type="entry name" value="predicted glycosyltransferase like domains"/>
    <property type="match status" value="1"/>
</dbReference>
<keyword evidence="4" id="KW-1185">Reference proteome</keyword>
<dbReference type="Proteomes" id="UP000243073">
    <property type="component" value="Unassembled WGS sequence"/>
</dbReference>
<accession>A0A1J4QJP0</accession>
<evidence type="ECO:0000259" key="2">
    <source>
        <dbReference type="Pfam" id="PF07238"/>
    </source>
</evidence>
<dbReference type="RefSeq" id="WP_071471586.1">
    <property type="nucleotide sequence ID" value="NZ_MDKE01000006.1"/>
</dbReference>
<evidence type="ECO:0000313" key="4">
    <source>
        <dbReference type="Proteomes" id="UP000243073"/>
    </source>
</evidence>
<dbReference type="STRING" id="1414654.BFR47_10040"/>
<dbReference type="OrthoDB" id="5298508at2"/>
<comment type="subunit">
    <text evidence="1">Monomer in both c-di-GMP-bound and free forms.</text>
</comment>
<comment type="function">
    <text evidence="1">Binds the second messenger bis-(3'-5') cyclic dimeric guanosine monophosphate (c-di-GMP). Can bind two c-di-GMP molecules per monomer. May play a role in bacterial second-messenger regulated processes. Binding to c-di-GMP induces a conformational change of the C- and N-termini resulting in the exposure of a highly negative surface on one side of the protein to a possible effector protein.</text>
</comment>
<reference evidence="3 4" key="1">
    <citation type="submission" date="2016-07" db="EMBL/GenBank/DDBJ databases">
        <title>Draft Genome Sequence of Oceanisphaera psychrotolerans, isolated from coastal sediment samples.</title>
        <authorList>
            <person name="Zhuo S."/>
            <person name="Ruan Z."/>
        </authorList>
    </citation>
    <scope>NUCLEOTIDE SEQUENCE [LARGE SCALE GENOMIC DNA]</scope>
    <source>
        <strain evidence="3 4">LAM-WHM-ZC</strain>
    </source>
</reference>
<dbReference type="InterPro" id="IPR009875">
    <property type="entry name" value="PilZ_domain"/>
</dbReference>